<feature type="repeat" description="PPR" evidence="2">
    <location>
        <begin position="502"/>
        <end position="536"/>
    </location>
</feature>
<dbReference type="FunFam" id="1.25.40.10:FF:000305">
    <property type="entry name" value="Pentatricopeptide repeat-containing protein mitochondrial"/>
    <property type="match status" value="1"/>
</dbReference>
<dbReference type="GO" id="GO:0009451">
    <property type="term" value="P:RNA modification"/>
    <property type="evidence" value="ECO:0007669"/>
    <property type="project" value="InterPro"/>
</dbReference>
<organism evidence="5 6">
    <name type="scientific">Colocasia esculenta</name>
    <name type="common">Wild taro</name>
    <name type="synonym">Arum esculentum</name>
    <dbReference type="NCBI Taxonomy" id="4460"/>
    <lineage>
        <taxon>Eukaryota</taxon>
        <taxon>Viridiplantae</taxon>
        <taxon>Streptophyta</taxon>
        <taxon>Embryophyta</taxon>
        <taxon>Tracheophyta</taxon>
        <taxon>Spermatophyta</taxon>
        <taxon>Magnoliopsida</taxon>
        <taxon>Liliopsida</taxon>
        <taxon>Araceae</taxon>
        <taxon>Aroideae</taxon>
        <taxon>Colocasieae</taxon>
        <taxon>Colocasia</taxon>
    </lineage>
</organism>
<dbReference type="NCBIfam" id="TIGR00756">
    <property type="entry name" value="PPR"/>
    <property type="match status" value="3"/>
</dbReference>
<evidence type="ECO:0000313" key="5">
    <source>
        <dbReference type="EMBL" id="MQL83552.1"/>
    </source>
</evidence>
<dbReference type="SMR" id="A0A843UCY1"/>
<dbReference type="OrthoDB" id="442680at2759"/>
<feature type="repeat" description="PPR" evidence="2">
    <location>
        <begin position="354"/>
        <end position="388"/>
    </location>
</feature>
<keyword evidence="1" id="KW-0677">Repeat</keyword>
<dbReference type="Pfam" id="PF13041">
    <property type="entry name" value="PPR_2"/>
    <property type="match status" value="2"/>
</dbReference>
<sequence length="809" mass="89525">MRCAAEAWAVVRAVVRPPPNRLNPPPCSSRLLTTDAPPRATTASLIRPYRICTASQSRCPQTLVADAPAGDHPGRTPCSGTPQKQRRSLGNLLKNMSRSARNVAEVEIVHSSAVKLGFARQVLAGTHLMSLYTKVGCLDSAHKLFGEMPSRNTATWTVLITGFSGAGFYSVAFDLFAQMLHEGVFPNHVTLPSVFKCYASMEDLGGGKEVHGWLLRNVVRSDVVLDNSIVDFYAKCGDLVYAGRVFDSMADRDNVSWNVMLGAYLRVGDVPGSIEFFKRSPSLDVASWNMMINGQMQNGVHGMALESLYQMVELGSSFSPITFSVALALAGTLSLLELGMQIHCKLVRSETYVDGFVRNSLMDMYCKCGDMESASIVFSKVPCSGRKVRASAVRSDGSTAETVSWSCMVSGYVHNGRHVDAFKLFRRLFREGAAVDAFSVTNIISACSYAGFLAQGKQIHACAEKLGYASDVYLSSAIIDMYGKCGSLHDAEVVFRKAESWSVVFWTSMIGAYASHGQGREAIRIFEMMLDKNIRPNEISFVGLLSACSHAGLIGEGYKYFRLMKEEFGLAPTVQHLTCVVDLLGRAGLLHEARAFIYENGIAYLGVAWKALLSACRFHKAVDMAKFASEQLAPLEPCDSGSLVLLSNIYSTANQWVQGSRFRRMMQEKGIRKQPGMSWIHLGNEVHTFVAGDRSHPQMDRIYSYLYRLIPRLKEMGYQSATNMVFHDVEVEEREIFLSYHSEKLAIACGIIHTPCGTPVRVMKNLRVCDDCHVAIKYISLATGRDIILRDTHRFHHFRHGKCSCGDYW</sequence>
<name>A0A843UCY1_COLES</name>
<keyword evidence="6" id="KW-1185">Reference proteome</keyword>
<dbReference type="InterPro" id="IPR046849">
    <property type="entry name" value="E2_motif"/>
</dbReference>
<evidence type="ECO:0000313" key="6">
    <source>
        <dbReference type="Proteomes" id="UP000652761"/>
    </source>
</evidence>
<dbReference type="Gene3D" id="1.25.40.10">
    <property type="entry name" value="Tetratricopeptide repeat domain"/>
    <property type="match status" value="4"/>
</dbReference>
<dbReference type="Pfam" id="PF01535">
    <property type="entry name" value="PPR"/>
    <property type="match status" value="5"/>
</dbReference>
<reference evidence="5" key="1">
    <citation type="submission" date="2017-07" db="EMBL/GenBank/DDBJ databases">
        <title>Taro Niue Genome Assembly and Annotation.</title>
        <authorList>
            <person name="Atibalentja N."/>
            <person name="Keating K."/>
            <person name="Fields C.J."/>
        </authorList>
    </citation>
    <scope>NUCLEOTIDE SEQUENCE</scope>
    <source>
        <strain evidence="5">Niue_2</strain>
        <tissue evidence="5">Leaf</tissue>
    </source>
</reference>
<dbReference type="GO" id="GO:0008270">
    <property type="term" value="F:zinc ion binding"/>
    <property type="evidence" value="ECO:0007669"/>
    <property type="project" value="InterPro"/>
</dbReference>
<dbReference type="InterPro" id="IPR011990">
    <property type="entry name" value="TPR-like_helical_dom_sf"/>
</dbReference>
<proteinExistence type="predicted"/>
<dbReference type="GO" id="GO:0003723">
    <property type="term" value="F:RNA binding"/>
    <property type="evidence" value="ECO:0007669"/>
    <property type="project" value="InterPro"/>
</dbReference>
<gene>
    <name evidence="5" type="ORF">Taro_016045</name>
</gene>
<feature type="domain" description="DYW" evidence="4">
    <location>
        <begin position="717"/>
        <end position="809"/>
    </location>
</feature>
<feature type="region of interest" description="Disordered" evidence="3">
    <location>
        <begin position="66"/>
        <end position="86"/>
    </location>
</feature>
<dbReference type="InterPro" id="IPR046848">
    <property type="entry name" value="E_motif"/>
</dbReference>
<dbReference type="InterPro" id="IPR046960">
    <property type="entry name" value="PPR_At4g14850-like_plant"/>
</dbReference>
<dbReference type="PANTHER" id="PTHR47926">
    <property type="entry name" value="PENTATRICOPEPTIDE REPEAT-CONTAINING PROTEIN"/>
    <property type="match status" value="1"/>
</dbReference>
<dbReference type="InterPro" id="IPR032867">
    <property type="entry name" value="DYW_dom"/>
</dbReference>
<dbReference type="Proteomes" id="UP000652761">
    <property type="component" value="Unassembled WGS sequence"/>
</dbReference>
<dbReference type="PROSITE" id="PS51375">
    <property type="entry name" value="PPR"/>
    <property type="match status" value="4"/>
</dbReference>
<dbReference type="Pfam" id="PF20430">
    <property type="entry name" value="Eplus_motif"/>
    <property type="match status" value="1"/>
</dbReference>
<evidence type="ECO:0000256" key="1">
    <source>
        <dbReference type="ARBA" id="ARBA00022737"/>
    </source>
</evidence>
<dbReference type="Pfam" id="PF14432">
    <property type="entry name" value="DYW_deaminase"/>
    <property type="match status" value="1"/>
</dbReference>
<evidence type="ECO:0000256" key="3">
    <source>
        <dbReference type="SAM" id="MobiDB-lite"/>
    </source>
</evidence>
<feature type="repeat" description="PPR" evidence="2">
    <location>
        <begin position="401"/>
        <end position="435"/>
    </location>
</feature>
<dbReference type="EMBL" id="NMUH01000702">
    <property type="protein sequence ID" value="MQL83552.1"/>
    <property type="molecule type" value="Genomic_DNA"/>
</dbReference>
<protein>
    <recommendedName>
        <fullName evidence="4">DYW domain-containing protein</fullName>
    </recommendedName>
</protein>
<evidence type="ECO:0000256" key="2">
    <source>
        <dbReference type="PROSITE-ProRule" id="PRU00708"/>
    </source>
</evidence>
<comment type="caution">
    <text evidence="5">The sequence shown here is derived from an EMBL/GenBank/DDBJ whole genome shotgun (WGS) entry which is preliminary data.</text>
</comment>
<dbReference type="InterPro" id="IPR002885">
    <property type="entry name" value="PPR_rpt"/>
</dbReference>
<dbReference type="Pfam" id="PF20431">
    <property type="entry name" value="E_motif"/>
    <property type="match status" value="1"/>
</dbReference>
<accession>A0A843UCY1</accession>
<dbReference type="PANTHER" id="PTHR47926:SF494">
    <property type="entry name" value="DYW DOMAIN-CONTAINING PROTEIN"/>
    <property type="match status" value="1"/>
</dbReference>
<evidence type="ECO:0000259" key="4">
    <source>
        <dbReference type="Pfam" id="PF14432"/>
    </source>
</evidence>
<dbReference type="AlphaFoldDB" id="A0A843UCY1"/>
<feature type="repeat" description="PPR" evidence="2">
    <location>
        <begin position="152"/>
        <end position="186"/>
    </location>
</feature>